<dbReference type="SUPFAM" id="SSF55729">
    <property type="entry name" value="Acyl-CoA N-acyltransferases (Nat)"/>
    <property type="match status" value="1"/>
</dbReference>
<name>A0ABY4CRU7_9BACT</name>
<dbReference type="PANTHER" id="PTHR43877:SF2">
    <property type="entry name" value="AMINOALKYLPHOSPHONATE N-ACETYLTRANSFERASE-RELATED"/>
    <property type="match status" value="1"/>
</dbReference>
<gene>
    <name evidence="4" type="ORF">MTX78_11605</name>
</gene>
<dbReference type="InterPro" id="IPR000182">
    <property type="entry name" value="GNAT_dom"/>
</dbReference>
<keyword evidence="1" id="KW-0808">Transferase</keyword>
<dbReference type="CDD" id="cd04301">
    <property type="entry name" value="NAT_SF"/>
    <property type="match status" value="1"/>
</dbReference>
<dbReference type="Proteomes" id="UP000831113">
    <property type="component" value="Chromosome"/>
</dbReference>
<feature type="domain" description="N-acetyltransferase" evidence="3">
    <location>
        <begin position="5"/>
        <end position="174"/>
    </location>
</feature>
<dbReference type="Gene3D" id="3.40.630.30">
    <property type="match status" value="1"/>
</dbReference>
<dbReference type="InterPro" id="IPR050832">
    <property type="entry name" value="Bact_Acetyltransf"/>
</dbReference>
<evidence type="ECO:0000256" key="2">
    <source>
        <dbReference type="ARBA" id="ARBA00023315"/>
    </source>
</evidence>
<reference evidence="4 5" key="1">
    <citation type="submission" date="2022-03" db="EMBL/GenBank/DDBJ databases">
        <title>Hymenobactersp. isolated from the air.</title>
        <authorList>
            <person name="Won M."/>
            <person name="Kwon S.-W."/>
        </authorList>
    </citation>
    <scope>NUCLEOTIDE SEQUENCE [LARGE SCALE GENOMIC DNA]</scope>
    <source>
        <strain evidence="4 5">KACC 21982</strain>
    </source>
</reference>
<accession>A0ABY4CRU7</accession>
<evidence type="ECO:0000256" key="1">
    <source>
        <dbReference type="ARBA" id="ARBA00022679"/>
    </source>
</evidence>
<keyword evidence="5" id="KW-1185">Reference proteome</keyword>
<evidence type="ECO:0000313" key="5">
    <source>
        <dbReference type="Proteomes" id="UP000831113"/>
    </source>
</evidence>
<evidence type="ECO:0000259" key="3">
    <source>
        <dbReference type="PROSITE" id="PS51186"/>
    </source>
</evidence>
<dbReference type="RefSeq" id="WP_243794020.1">
    <property type="nucleotide sequence ID" value="NZ_CP094669.1"/>
</dbReference>
<dbReference type="PROSITE" id="PS51186">
    <property type="entry name" value="GNAT"/>
    <property type="match status" value="1"/>
</dbReference>
<evidence type="ECO:0000313" key="4">
    <source>
        <dbReference type="EMBL" id="UOG72772.1"/>
    </source>
</evidence>
<keyword evidence="2" id="KW-0012">Acyltransferase</keyword>
<dbReference type="EMBL" id="CP094669">
    <property type="protein sequence ID" value="UOG72772.1"/>
    <property type="molecule type" value="Genomic_DNA"/>
</dbReference>
<dbReference type="PANTHER" id="PTHR43877">
    <property type="entry name" value="AMINOALKYLPHOSPHONATE N-ACETYLTRANSFERASE-RELATED-RELATED"/>
    <property type="match status" value="1"/>
</dbReference>
<dbReference type="InterPro" id="IPR016181">
    <property type="entry name" value="Acyl_CoA_acyltransferase"/>
</dbReference>
<sequence>MLEDLVIKPATPADVPALATLINSAYRGEQSTLGWTTEAHLLDGQRTDTTALLELLAAPKATILLCTTPDGHLCGSVYLELQEPALYMGMLSVAPTQQARGIGKRLLQAAEAHARQHACSRMRITVISVRAELIAWYERHGYRRTNETEPFPTDTRFGIPRQPLELLVMEKELS</sequence>
<dbReference type="Pfam" id="PF00583">
    <property type="entry name" value="Acetyltransf_1"/>
    <property type="match status" value="1"/>
</dbReference>
<protein>
    <submittedName>
        <fullName evidence="4">GNAT family N-acetyltransferase</fullName>
    </submittedName>
</protein>
<proteinExistence type="predicted"/>
<organism evidence="4 5">
    <name type="scientific">Hymenobacter tibetensis</name>
    <dbReference type="NCBI Taxonomy" id="497967"/>
    <lineage>
        <taxon>Bacteria</taxon>
        <taxon>Pseudomonadati</taxon>
        <taxon>Bacteroidota</taxon>
        <taxon>Cytophagia</taxon>
        <taxon>Cytophagales</taxon>
        <taxon>Hymenobacteraceae</taxon>
        <taxon>Hymenobacter</taxon>
    </lineage>
</organism>